<protein>
    <submittedName>
        <fullName evidence="1">Uncharacterized protein</fullName>
    </submittedName>
</protein>
<evidence type="ECO:0000313" key="1">
    <source>
        <dbReference type="EMBL" id="CCX31088.1"/>
    </source>
</evidence>
<organism evidence="1 2">
    <name type="scientific">Pyronema omphalodes (strain CBS 100304)</name>
    <name type="common">Pyronema confluens</name>
    <dbReference type="NCBI Taxonomy" id="1076935"/>
    <lineage>
        <taxon>Eukaryota</taxon>
        <taxon>Fungi</taxon>
        <taxon>Dikarya</taxon>
        <taxon>Ascomycota</taxon>
        <taxon>Pezizomycotina</taxon>
        <taxon>Pezizomycetes</taxon>
        <taxon>Pezizales</taxon>
        <taxon>Pyronemataceae</taxon>
        <taxon>Pyronema</taxon>
    </lineage>
</organism>
<name>U4LGQ0_PYROM</name>
<sequence>MLFRIAIPVYDRVHLLSRGSVFQFNRERFVNKAVSMCRIPKDLQNRRIIDEISNLVWRASAPSCK</sequence>
<dbReference type="Proteomes" id="UP000018144">
    <property type="component" value="Unassembled WGS sequence"/>
</dbReference>
<dbReference type="AlphaFoldDB" id="U4LGQ0"/>
<proteinExistence type="predicted"/>
<dbReference type="EMBL" id="HF935534">
    <property type="protein sequence ID" value="CCX31088.1"/>
    <property type="molecule type" value="Genomic_DNA"/>
</dbReference>
<keyword evidence="2" id="KW-1185">Reference proteome</keyword>
<reference evidence="1 2" key="1">
    <citation type="journal article" date="2013" name="PLoS Genet.">
        <title>The genome and development-dependent transcriptomes of Pyronema confluens: a window into fungal evolution.</title>
        <authorList>
            <person name="Traeger S."/>
            <person name="Altegoer F."/>
            <person name="Freitag M."/>
            <person name="Gabaldon T."/>
            <person name="Kempken F."/>
            <person name="Kumar A."/>
            <person name="Marcet-Houben M."/>
            <person name="Poggeler S."/>
            <person name="Stajich J.E."/>
            <person name="Nowrousian M."/>
        </authorList>
    </citation>
    <scope>NUCLEOTIDE SEQUENCE [LARGE SCALE GENOMIC DNA]</scope>
    <source>
        <strain evidence="2">CBS 100304</strain>
        <tissue evidence="1">Vegetative mycelium</tissue>
    </source>
</reference>
<gene>
    <name evidence="1" type="ORF">PCON_09916</name>
</gene>
<accession>U4LGQ0</accession>
<evidence type="ECO:0000313" key="2">
    <source>
        <dbReference type="Proteomes" id="UP000018144"/>
    </source>
</evidence>